<reference evidence="5" key="1">
    <citation type="submission" date="2019-08" db="EMBL/GenBank/DDBJ databases">
        <authorList>
            <person name="Kucharzyk K."/>
            <person name="Murdoch R.W."/>
            <person name="Higgins S."/>
            <person name="Loffler F."/>
        </authorList>
    </citation>
    <scope>NUCLEOTIDE SEQUENCE</scope>
</reference>
<evidence type="ECO:0000256" key="2">
    <source>
        <dbReference type="ARBA" id="ARBA00022692"/>
    </source>
</evidence>
<keyword evidence="4" id="KW-0472">Membrane</keyword>
<evidence type="ECO:0000256" key="3">
    <source>
        <dbReference type="ARBA" id="ARBA00022989"/>
    </source>
</evidence>
<accession>A0A644SY11</accession>
<protein>
    <recommendedName>
        <fullName evidence="6">Holin</fullName>
    </recommendedName>
</protein>
<evidence type="ECO:0000256" key="1">
    <source>
        <dbReference type="ARBA" id="ARBA00004141"/>
    </source>
</evidence>
<dbReference type="NCBIfam" id="TIGR01593">
    <property type="entry name" value="holin_tox_secr"/>
    <property type="match status" value="1"/>
</dbReference>
<evidence type="ECO:0008006" key="6">
    <source>
        <dbReference type="Google" id="ProtNLM"/>
    </source>
</evidence>
<keyword evidence="3" id="KW-1133">Transmembrane helix</keyword>
<organism evidence="5">
    <name type="scientific">bioreactor metagenome</name>
    <dbReference type="NCBI Taxonomy" id="1076179"/>
    <lineage>
        <taxon>unclassified sequences</taxon>
        <taxon>metagenomes</taxon>
        <taxon>ecological metagenomes</taxon>
    </lineage>
</organism>
<keyword evidence="2" id="KW-0812">Transmembrane</keyword>
<name>A0A644SY11_9ZZZZ</name>
<comment type="subcellular location">
    <subcellularLocation>
        <location evidence="1">Membrane</location>
        <topology evidence="1">Multi-pass membrane protein</topology>
    </subcellularLocation>
</comment>
<dbReference type="Pfam" id="PF05105">
    <property type="entry name" value="Phage_holin_4_1"/>
    <property type="match status" value="1"/>
</dbReference>
<dbReference type="InterPro" id="IPR006480">
    <property type="entry name" value="Phage_holin_4_1"/>
</dbReference>
<comment type="caution">
    <text evidence="5">The sequence shown here is derived from an EMBL/GenBank/DDBJ whole genome shotgun (WGS) entry which is preliminary data.</text>
</comment>
<evidence type="ECO:0000256" key="4">
    <source>
        <dbReference type="ARBA" id="ARBA00023136"/>
    </source>
</evidence>
<dbReference type="GO" id="GO:0016020">
    <property type="term" value="C:membrane"/>
    <property type="evidence" value="ECO:0007669"/>
    <property type="project" value="UniProtKB-SubCell"/>
</dbReference>
<dbReference type="EMBL" id="VSSQ01000007">
    <property type="protein sequence ID" value="MPL58592.1"/>
    <property type="molecule type" value="Genomic_DNA"/>
</dbReference>
<sequence length="128" mass="13874">MSVGAVAGAWFGTAIGGIDQQVISLAILSGLDYLTGMYAAWKNKNISSRIGFKGMMKKVAIFGAIILANQFDTAAGLHLLRPAVFLGFAIVELSSLLENIDRIGWGEYIPSFLRDKLVQIREEKGVKL</sequence>
<dbReference type="AlphaFoldDB" id="A0A644SY11"/>
<gene>
    <name evidence="5" type="ORF">SDC9_04126</name>
</gene>
<proteinExistence type="predicted"/>
<evidence type="ECO:0000313" key="5">
    <source>
        <dbReference type="EMBL" id="MPL58592.1"/>
    </source>
</evidence>